<keyword evidence="10" id="KW-0539">Nucleus</keyword>
<dbReference type="Gene3D" id="3.60.10.10">
    <property type="entry name" value="Endonuclease/exonuclease/phosphatase"/>
    <property type="match status" value="2"/>
</dbReference>
<evidence type="ECO:0000256" key="2">
    <source>
        <dbReference type="ARBA" id="ARBA00001946"/>
    </source>
</evidence>
<keyword evidence="6" id="KW-0227">DNA damage</keyword>
<comment type="caution">
    <text evidence="13">The sequence shown here is derived from an EMBL/GenBank/DDBJ whole genome shotgun (WGS) entry which is preliminary data.</text>
</comment>
<name>A0A811MEF0_9POAL</name>
<dbReference type="GO" id="GO:0070260">
    <property type="term" value="F:5'-tyrosyl-DNA phosphodiesterase activity"/>
    <property type="evidence" value="ECO:0007669"/>
    <property type="project" value="TreeGrafter"/>
</dbReference>
<dbReference type="Proteomes" id="UP000604825">
    <property type="component" value="Unassembled WGS sequence"/>
</dbReference>
<dbReference type="InterPro" id="IPR036691">
    <property type="entry name" value="Endo/exonu/phosph_ase_sf"/>
</dbReference>
<dbReference type="CDD" id="cd09080">
    <property type="entry name" value="TDP2"/>
    <property type="match status" value="1"/>
</dbReference>
<evidence type="ECO:0000256" key="6">
    <source>
        <dbReference type="ARBA" id="ARBA00022763"/>
    </source>
</evidence>
<evidence type="ECO:0000256" key="8">
    <source>
        <dbReference type="ARBA" id="ARBA00022842"/>
    </source>
</evidence>
<keyword evidence="14" id="KW-1185">Reference proteome</keyword>
<feature type="domain" description="Endonuclease/exonuclease/phosphatase" evidence="12">
    <location>
        <begin position="123"/>
        <end position="246"/>
    </location>
</feature>
<comment type="cofactor">
    <cofactor evidence="1">
        <name>Mn(2+)</name>
        <dbReference type="ChEBI" id="CHEBI:29035"/>
    </cofactor>
</comment>
<dbReference type="Pfam" id="PF03372">
    <property type="entry name" value="Exo_endo_phos"/>
    <property type="match status" value="1"/>
</dbReference>
<evidence type="ECO:0000256" key="5">
    <source>
        <dbReference type="ARBA" id="ARBA00022723"/>
    </source>
</evidence>
<evidence type="ECO:0000256" key="9">
    <source>
        <dbReference type="ARBA" id="ARBA00023204"/>
    </source>
</evidence>
<dbReference type="OrthoDB" id="9975959at2759"/>
<dbReference type="GO" id="GO:0006302">
    <property type="term" value="P:double-strand break repair"/>
    <property type="evidence" value="ECO:0007669"/>
    <property type="project" value="TreeGrafter"/>
</dbReference>
<dbReference type="InterPro" id="IPR051547">
    <property type="entry name" value="TDP2-like"/>
</dbReference>
<reference evidence="13" key="1">
    <citation type="submission" date="2020-10" db="EMBL/GenBank/DDBJ databases">
        <authorList>
            <person name="Han B."/>
            <person name="Lu T."/>
            <person name="Zhao Q."/>
            <person name="Huang X."/>
            <person name="Zhao Y."/>
        </authorList>
    </citation>
    <scope>NUCLEOTIDE SEQUENCE</scope>
</reference>
<keyword evidence="4" id="KW-0540">Nuclease</keyword>
<protein>
    <recommendedName>
        <fullName evidence="12">Endonuclease/exonuclease/phosphatase domain-containing protein</fullName>
    </recommendedName>
</protein>
<gene>
    <name evidence="13" type="ORF">NCGR_LOCUS3447</name>
</gene>
<dbReference type="InterPro" id="IPR005135">
    <property type="entry name" value="Endo/exonuclease/phosphatase"/>
</dbReference>
<organism evidence="13 14">
    <name type="scientific">Miscanthus lutarioriparius</name>
    <dbReference type="NCBI Taxonomy" id="422564"/>
    <lineage>
        <taxon>Eukaryota</taxon>
        <taxon>Viridiplantae</taxon>
        <taxon>Streptophyta</taxon>
        <taxon>Embryophyta</taxon>
        <taxon>Tracheophyta</taxon>
        <taxon>Spermatophyta</taxon>
        <taxon>Magnoliopsida</taxon>
        <taxon>Liliopsida</taxon>
        <taxon>Poales</taxon>
        <taxon>Poaceae</taxon>
        <taxon>PACMAD clade</taxon>
        <taxon>Panicoideae</taxon>
        <taxon>Andropogonodae</taxon>
        <taxon>Andropogoneae</taxon>
        <taxon>Saccharinae</taxon>
        <taxon>Miscanthus</taxon>
    </lineage>
</organism>
<dbReference type="PANTHER" id="PTHR15822">
    <property type="entry name" value="TRAF AND TNF RECEPTOR-ASSOCIATED PROTEIN"/>
    <property type="match status" value="1"/>
</dbReference>
<feature type="region of interest" description="Disordered" evidence="11">
    <location>
        <begin position="76"/>
        <end position="115"/>
    </location>
</feature>
<evidence type="ECO:0000259" key="12">
    <source>
        <dbReference type="Pfam" id="PF03372"/>
    </source>
</evidence>
<evidence type="ECO:0000256" key="4">
    <source>
        <dbReference type="ARBA" id="ARBA00022722"/>
    </source>
</evidence>
<accession>A0A811MEF0</accession>
<evidence type="ECO:0000313" key="14">
    <source>
        <dbReference type="Proteomes" id="UP000604825"/>
    </source>
</evidence>
<evidence type="ECO:0000256" key="7">
    <source>
        <dbReference type="ARBA" id="ARBA00022801"/>
    </source>
</evidence>
<evidence type="ECO:0000256" key="11">
    <source>
        <dbReference type="SAM" id="MobiDB-lite"/>
    </source>
</evidence>
<dbReference type="GO" id="GO:0004518">
    <property type="term" value="F:nuclease activity"/>
    <property type="evidence" value="ECO:0007669"/>
    <property type="project" value="UniProtKB-KW"/>
</dbReference>
<evidence type="ECO:0000256" key="3">
    <source>
        <dbReference type="ARBA" id="ARBA00004322"/>
    </source>
</evidence>
<dbReference type="GO" id="GO:0046872">
    <property type="term" value="F:metal ion binding"/>
    <property type="evidence" value="ECO:0007669"/>
    <property type="project" value="UniProtKB-KW"/>
</dbReference>
<keyword evidence="9" id="KW-0234">DNA repair</keyword>
<comment type="cofactor">
    <cofactor evidence="2">
        <name>Mg(2+)</name>
        <dbReference type="ChEBI" id="CHEBI:18420"/>
    </cofactor>
</comment>
<evidence type="ECO:0000256" key="10">
    <source>
        <dbReference type="ARBA" id="ARBA00023242"/>
    </source>
</evidence>
<dbReference type="SUPFAM" id="SSF56219">
    <property type="entry name" value="DNase I-like"/>
    <property type="match status" value="1"/>
</dbReference>
<comment type="subcellular location">
    <subcellularLocation>
        <location evidence="3">Nucleus</location>
        <location evidence="3">PML body</location>
    </subcellularLocation>
</comment>
<sequence length="340" mass="38334">MPFSLLRTFCALKPSPLPLPLPFPLPRRVATSPCRAMSSATNLRLLSWDCADDPLDFGAFAGAVFLPLQRRAAKREPAVSPEAVQARAVDERGGGAAEEEEKAPAAKKGNSNHHSDKKTVKIMTYNVWFREELELIRRMNAIGDLIQHHSPDLICFQEVTPNIYLLFEKSDWWQAYKCSLPHEMAMQRPYYSMQMSKLPVKSFDRKPFYNSKMGRELCIADVTVGGVIKLVVATSHLESPSPGPPTWDQMFSKERVGQANESVRTLGAFRNLQKRLDRFVCKLSDFKVESIEMIGEEVIPGVTYIKEKKVRQEICQLVLPVLPSDHFGLVLTISSQSEKI</sequence>
<dbReference type="PANTHER" id="PTHR15822:SF4">
    <property type="entry name" value="TYROSYL-DNA PHOSPHODIESTERASE 2"/>
    <property type="match status" value="1"/>
</dbReference>
<evidence type="ECO:0000313" key="13">
    <source>
        <dbReference type="EMBL" id="CAD6205616.1"/>
    </source>
</evidence>
<dbReference type="AlphaFoldDB" id="A0A811MEF0"/>
<dbReference type="EMBL" id="CAJGYO010000001">
    <property type="protein sequence ID" value="CAD6205616.1"/>
    <property type="molecule type" value="Genomic_DNA"/>
</dbReference>
<dbReference type="GO" id="GO:0003697">
    <property type="term" value="F:single-stranded DNA binding"/>
    <property type="evidence" value="ECO:0007669"/>
    <property type="project" value="TreeGrafter"/>
</dbReference>
<keyword evidence="8" id="KW-0460">Magnesium</keyword>
<keyword evidence="7" id="KW-0378">Hydrolase</keyword>
<keyword evidence="5" id="KW-0479">Metal-binding</keyword>
<proteinExistence type="predicted"/>
<dbReference type="GO" id="GO:0005737">
    <property type="term" value="C:cytoplasm"/>
    <property type="evidence" value="ECO:0007669"/>
    <property type="project" value="TreeGrafter"/>
</dbReference>
<evidence type="ECO:0000256" key="1">
    <source>
        <dbReference type="ARBA" id="ARBA00001936"/>
    </source>
</evidence>